<feature type="signal peptide" evidence="14">
    <location>
        <begin position="1"/>
        <end position="18"/>
    </location>
</feature>
<comment type="subcellular location">
    <subcellularLocation>
        <location evidence="2">Secreted</location>
    </subcellularLocation>
</comment>
<dbReference type="InterPro" id="IPR044846">
    <property type="entry name" value="GH10"/>
</dbReference>
<dbReference type="PANTHER" id="PTHR31490:SF35">
    <property type="entry name" value="ENDO-1,4-BETA-XYLANASE"/>
    <property type="match status" value="1"/>
</dbReference>
<evidence type="ECO:0000256" key="12">
    <source>
        <dbReference type="RuleBase" id="RU361174"/>
    </source>
</evidence>
<dbReference type="GO" id="GO:0005576">
    <property type="term" value="C:extracellular region"/>
    <property type="evidence" value="ECO:0007669"/>
    <property type="project" value="UniProtKB-SubCell"/>
</dbReference>
<comment type="caution">
    <text evidence="16">The sequence shown here is derived from an EMBL/GenBank/DDBJ whole genome shotgun (WGS) entry which is preliminary data.</text>
</comment>
<keyword evidence="7 12" id="KW-0378">Hydrolase</keyword>
<evidence type="ECO:0000256" key="14">
    <source>
        <dbReference type="SAM" id="SignalP"/>
    </source>
</evidence>
<dbReference type="Pfam" id="PF00331">
    <property type="entry name" value="Glyco_hydro_10"/>
    <property type="match status" value="1"/>
</dbReference>
<evidence type="ECO:0000259" key="15">
    <source>
        <dbReference type="PROSITE" id="PS51760"/>
    </source>
</evidence>
<keyword evidence="10 12" id="KW-0624">Polysaccharide degradation</keyword>
<dbReference type="Proteomes" id="UP000310066">
    <property type="component" value="Unassembled WGS sequence"/>
</dbReference>
<keyword evidence="14" id="KW-0732">Signal</keyword>
<evidence type="ECO:0000256" key="2">
    <source>
        <dbReference type="ARBA" id="ARBA00004613"/>
    </source>
</evidence>
<evidence type="ECO:0000256" key="10">
    <source>
        <dbReference type="ARBA" id="ARBA00023326"/>
    </source>
</evidence>
<sequence length="512" mass="53802">MSLRSLFTTGLLAAGALAAPPGYGNTVTVTVTEKASCSASASPTSHSTSTSTSHSSSTSEGHGYTHSPWHYPSHSSSSTKTSTTSKASTSVSSASKTSATSTASPTSKSSATSSATSKASSVTSSVVSVTTTTSSLASTAATTTILATATATNYGLNDAAKAAGKLWFGTALDVPGTGEAQDPYYIAEFDNIHDFGEATPANIMKYEFTEPEAGVFNYTGAEEFFTAAAGKAVRCHNLIWANELPTFITNPTVNWTNATLTAALRRHVTTLVEHFGNRCYSWDVVNEAFSDSPAGAYAANIWYDTIGPAYVVEAFQAASDAVRANGLATKLYYNDYNIEFLGNKSYAAQALVKDLQNRNIQIDGVGLESHFIAGETPSKAAQQANMEAFTALGVDVVVTELDVRLNLPPTVATEAQQVVDYYNTVAACVAVPRCVGIVVWDFDGESTYTHRMIAAAHANYSSLDTYSWIPGTFPGQGYGDLFLQPNGANTPLVRKAPYDGCLEALTGAPEAL</sequence>
<keyword evidence="8 12" id="KW-0119">Carbohydrate metabolism</keyword>
<keyword evidence="5" id="KW-0964">Secreted</keyword>
<comment type="pathway">
    <text evidence="3">Glycan degradation; xylan degradation.</text>
</comment>
<dbReference type="OrthoDB" id="3055998at2759"/>
<dbReference type="Gene3D" id="3.20.20.80">
    <property type="entry name" value="Glycosidases"/>
    <property type="match status" value="1"/>
</dbReference>
<reference evidence="16 17" key="1">
    <citation type="submission" date="2017-03" db="EMBL/GenBank/DDBJ databases">
        <title>Genomes of endolithic fungi from Antarctica.</title>
        <authorList>
            <person name="Coleine C."/>
            <person name="Masonjones S."/>
            <person name="Stajich J.E."/>
        </authorList>
    </citation>
    <scope>NUCLEOTIDE SEQUENCE [LARGE SCALE GENOMIC DNA]</scope>
    <source>
        <strain evidence="16 17">CCFEE 5311</strain>
    </source>
</reference>
<dbReference type="InterPro" id="IPR001000">
    <property type="entry name" value="GH10_dom"/>
</dbReference>
<organism evidence="16 17">
    <name type="scientific">Friedmanniomyces endolithicus</name>
    <dbReference type="NCBI Taxonomy" id="329885"/>
    <lineage>
        <taxon>Eukaryota</taxon>
        <taxon>Fungi</taxon>
        <taxon>Dikarya</taxon>
        <taxon>Ascomycota</taxon>
        <taxon>Pezizomycotina</taxon>
        <taxon>Dothideomycetes</taxon>
        <taxon>Dothideomycetidae</taxon>
        <taxon>Mycosphaerellales</taxon>
        <taxon>Teratosphaeriaceae</taxon>
        <taxon>Friedmanniomyces</taxon>
    </lineage>
</organism>
<evidence type="ECO:0000256" key="8">
    <source>
        <dbReference type="ARBA" id="ARBA00023277"/>
    </source>
</evidence>
<feature type="region of interest" description="Disordered" evidence="13">
    <location>
        <begin position="39"/>
        <end position="116"/>
    </location>
</feature>
<dbReference type="PROSITE" id="PS00591">
    <property type="entry name" value="GH10_1"/>
    <property type="match status" value="1"/>
</dbReference>
<evidence type="ECO:0000313" key="17">
    <source>
        <dbReference type="Proteomes" id="UP000310066"/>
    </source>
</evidence>
<dbReference type="GO" id="GO:0031176">
    <property type="term" value="F:endo-1,4-beta-xylanase activity"/>
    <property type="evidence" value="ECO:0007669"/>
    <property type="project" value="UniProtKB-EC"/>
</dbReference>
<accession>A0A4U0UTA3</accession>
<evidence type="ECO:0000256" key="5">
    <source>
        <dbReference type="ARBA" id="ARBA00022525"/>
    </source>
</evidence>
<evidence type="ECO:0000256" key="1">
    <source>
        <dbReference type="ARBA" id="ARBA00000681"/>
    </source>
</evidence>
<evidence type="ECO:0000256" key="9">
    <source>
        <dbReference type="ARBA" id="ARBA00023295"/>
    </source>
</evidence>
<evidence type="ECO:0000256" key="11">
    <source>
        <dbReference type="PROSITE-ProRule" id="PRU10061"/>
    </source>
</evidence>
<evidence type="ECO:0000313" key="16">
    <source>
        <dbReference type="EMBL" id="TKA38265.1"/>
    </source>
</evidence>
<dbReference type="InterPro" id="IPR031158">
    <property type="entry name" value="GH10_AS"/>
</dbReference>
<evidence type="ECO:0000256" key="13">
    <source>
        <dbReference type="SAM" id="MobiDB-lite"/>
    </source>
</evidence>
<dbReference type="STRING" id="329885.A0A4U0UTA3"/>
<evidence type="ECO:0000256" key="7">
    <source>
        <dbReference type="ARBA" id="ARBA00022801"/>
    </source>
</evidence>
<comment type="similarity">
    <text evidence="4 12">Belongs to the glycosyl hydrolase 10 (cellulase F) family.</text>
</comment>
<evidence type="ECO:0000256" key="3">
    <source>
        <dbReference type="ARBA" id="ARBA00004851"/>
    </source>
</evidence>
<dbReference type="PRINTS" id="PR00134">
    <property type="entry name" value="GLHYDRLASE10"/>
</dbReference>
<gene>
    <name evidence="16" type="ORF">B0A54_09205</name>
</gene>
<dbReference type="SUPFAM" id="SSF51445">
    <property type="entry name" value="(Trans)glycosidases"/>
    <property type="match status" value="1"/>
</dbReference>
<dbReference type="SMART" id="SM00633">
    <property type="entry name" value="Glyco_10"/>
    <property type="match status" value="1"/>
</dbReference>
<feature type="compositionally biased region" description="Low complexity" evidence="13">
    <location>
        <begin position="39"/>
        <end position="59"/>
    </location>
</feature>
<keyword evidence="6" id="KW-0858">Xylan degradation</keyword>
<feature type="chain" id="PRO_5020760537" description="Beta-xylanase" evidence="14">
    <location>
        <begin position="19"/>
        <end position="512"/>
    </location>
</feature>
<comment type="catalytic activity">
    <reaction evidence="1 12">
        <text>Endohydrolysis of (1-&gt;4)-beta-D-xylosidic linkages in xylans.</text>
        <dbReference type="EC" id="3.2.1.8"/>
    </reaction>
</comment>
<evidence type="ECO:0000256" key="4">
    <source>
        <dbReference type="ARBA" id="ARBA00007495"/>
    </source>
</evidence>
<dbReference type="PROSITE" id="PS51760">
    <property type="entry name" value="GH10_2"/>
    <property type="match status" value="1"/>
</dbReference>
<dbReference type="AlphaFoldDB" id="A0A4U0UTA3"/>
<feature type="domain" description="GH10" evidence="15">
    <location>
        <begin position="150"/>
        <end position="472"/>
    </location>
</feature>
<protein>
    <recommendedName>
        <fullName evidence="12">Beta-xylanase</fullName>
        <ecNumber evidence="12">3.2.1.8</ecNumber>
    </recommendedName>
</protein>
<dbReference type="EC" id="3.2.1.8" evidence="12"/>
<dbReference type="PANTHER" id="PTHR31490">
    <property type="entry name" value="GLYCOSYL HYDROLASE"/>
    <property type="match status" value="1"/>
</dbReference>
<feature type="active site" description="Nucleophile" evidence="11">
    <location>
        <position position="400"/>
    </location>
</feature>
<dbReference type="EMBL" id="NAJP01000046">
    <property type="protein sequence ID" value="TKA38265.1"/>
    <property type="molecule type" value="Genomic_DNA"/>
</dbReference>
<dbReference type="InterPro" id="IPR017853">
    <property type="entry name" value="GH"/>
</dbReference>
<evidence type="ECO:0000256" key="6">
    <source>
        <dbReference type="ARBA" id="ARBA00022651"/>
    </source>
</evidence>
<dbReference type="GO" id="GO:0045493">
    <property type="term" value="P:xylan catabolic process"/>
    <property type="evidence" value="ECO:0007669"/>
    <property type="project" value="UniProtKB-KW"/>
</dbReference>
<proteinExistence type="inferred from homology"/>
<feature type="compositionally biased region" description="Low complexity" evidence="13">
    <location>
        <begin position="75"/>
        <end position="116"/>
    </location>
</feature>
<name>A0A4U0UTA3_9PEZI</name>
<keyword evidence="9 12" id="KW-0326">Glycosidase</keyword>